<gene>
    <name evidence="1" type="ORF">EHQ64_15555</name>
</gene>
<dbReference type="AlphaFoldDB" id="A0A4R9K582"/>
<proteinExistence type="predicted"/>
<dbReference type="EMBL" id="RQGF01000030">
    <property type="protein sequence ID" value="TGL59508.1"/>
    <property type="molecule type" value="Genomic_DNA"/>
</dbReference>
<dbReference type="RefSeq" id="WP_135650723.1">
    <property type="nucleotide sequence ID" value="NZ_RQGF01000030.1"/>
</dbReference>
<keyword evidence="2" id="KW-1185">Reference proteome</keyword>
<accession>A0A4R9K582</accession>
<dbReference type="Proteomes" id="UP000297762">
    <property type="component" value="Unassembled WGS sequence"/>
</dbReference>
<sequence>MKGIVEAISKINGFLAVKTEFGEYSIVEVLSGISIEVGDKISGNLESLGGEDLLHESGEVFGGFIQDYHCDQQRAVFLLKQK</sequence>
<reference evidence="1" key="1">
    <citation type="journal article" date="2019" name="PLoS Negl. Trop. Dis.">
        <title>Revisiting the worldwide diversity of Leptospira species in the environment.</title>
        <authorList>
            <person name="Vincent A.T."/>
            <person name="Schiettekatte O."/>
            <person name="Bourhy P."/>
            <person name="Veyrier F.J."/>
            <person name="Picardeau M."/>
        </authorList>
    </citation>
    <scope>NUCLEOTIDE SEQUENCE [LARGE SCALE GENOMIC DNA]</scope>
    <source>
        <strain evidence="1">201702455</strain>
    </source>
</reference>
<evidence type="ECO:0000313" key="2">
    <source>
        <dbReference type="Proteomes" id="UP000297762"/>
    </source>
</evidence>
<organism evidence="1 2">
    <name type="scientific">Leptospira sarikeiensis</name>
    <dbReference type="NCBI Taxonomy" id="2484943"/>
    <lineage>
        <taxon>Bacteria</taxon>
        <taxon>Pseudomonadati</taxon>
        <taxon>Spirochaetota</taxon>
        <taxon>Spirochaetia</taxon>
        <taxon>Leptospirales</taxon>
        <taxon>Leptospiraceae</taxon>
        <taxon>Leptospira</taxon>
    </lineage>
</organism>
<name>A0A4R9K582_9LEPT</name>
<evidence type="ECO:0000313" key="1">
    <source>
        <dbReference type="EMBL" id="TGL59508.1"/>
    </source>
</evidence>
<comment type="caution">
    <text evidence="1">The sequence shown here is derived from an EMBL/GenBank/DDBJ whole genome shotgun (WGS) entry which is preliminary data.</text>
</comment>
<dbReference type="OrthoDB" id="6627316at2"/>
<protein>
    <submittedName>
        <fullName evidence="1">Uncharacterized protein</fullName>
    </submittedName>
</protein>